<dbReference type="AlphaFoldDB" id="A0A1V5SXA2"/>
<sequence>MVGSISQEDIQSILHADRNDPFQILGIHSAESARGVFVRLFYPDLHSAEVVDPDQSEQPWIMDRIHSEGFYEVFIPNRSFFRYLLRLTKNNGEIILTRDPYSFLPLLTDLDIYLFNEGTHLAIYEFLGAHFKTIDETPGMLFCVWAPNARRVSVVGDFNGWDGRIHQMRMIGSSGIWEIFIPNVPTETRYKFEIKTQEGHLLLKSDPLAFYAEKTPLTASLTYNLSGYNWRDHDWIEKRKSSSLLATPMSIYEVHLGSWKKGEYSSFLSYRELAHQLVDYVQEMGFTHIELLPICEHPFNGSWGYQATGYFAPTSRFGEPKDFMYFVDYCHQNGIGVILDWVIAHFPKDGHGLGRFDGTALYEHVDPRKGEHPHWGSYIFNYGRREVRCFLVSNAMYWLKEYHIDGLRVDAVASMLYLDYGRNQGEWLPNQYGGKENLEAIDLIRYFNESIYHRFPGIMTIAEESTAWPGVTLPPYTGGLGFLFKWNMGWMNDFLAYMSKDPIYRKYHHQNLTFPLMYAFSENFILPLSHDEVVHEKRSMINKMPGDWWQKFANLRLCYATMFGFPGKKLLFMGNEIGQWSEWDHDTGLNWFLLDYDTHRKLQLFVKDLNRIYKQEKSLWEIDNSWKGFEWIDCNDSDNSILSFIRKSRNSDDFLVFACNYTPVPRLGYRLGVPKKGVYQEVLNSDSEIYGGSNIGNFGQVFTQNIPGHGKPFSVDLNLPPLGCVVLKLSN</sequence>
<dbReference type="Gene3D" id="3.20.20.80">
    <property type="entry name" value="Glycosidases"/>
    <property type="match status" value="1"/>
</dbReference>
<dbReference type="InterPro" id="IPR006048">
    <property type="entry name" value="A-amylase/branching_C"/>
</dbReference>
<keyword evidence="8 10" id="KW-0320">Glycogen biosynthesis</keyword>
<organism evidence="13">
    <name type="scientific">Candidatus Atribacter allofermentans</name>
    <dbReference type="NCBI Taxonomy" id="1852833"/>
    <lineage>
        <taxon>Bacteria</taxon>
        <taxon>Pseudomonadati</taxon>
        <taxon>Atribacterota</taxon>
        <taxon>Atribacteria</taxon>
        <taxon>Atribacterales</taxon>
        <taxon>Atribacteraceae</taxon>
        <taxon>Atribacter</taxon>
    </lineage>
</organism>
<dbReference type="GO" id="GO:0004553">
    <property type="term" value="F:hydrolase activity, hydrolyzing O-glycosyl compounds"/>
    <property type="evidence" value="ECO:0007669"/>
    <property type="project" value="InterPro"/>
</dbReference>
<dbReference type="EC" id="2.4.1.18" evidence="10"/>
<dbReference type="UniPathway" id="UPA00164"/>
<reference evidence="13" key="1">
    <citation type="submission" date="2017-02" db="EMBL/GenBank/DDBJ databases">
        <title>Delving into the versatile metabolic prowess of the omnipresent phylum Bacteroidetes.</title>
        <authorList>
            <person name="Nobu M.K."/>
            <person name="Mei R."/>
            <person name="Narihiro T."/>
            <person name="Kuroda K."/>
            <person name="Liu W.-T."/>
        </authorList>
    </citation>
    <scope>NUCLEOTIDE SEQUENCE</scope>
    <source>
        <strain evidence="13">ADurb.Bin276</strain>
    </source>
</reference>
<evidence type="ECO:0000256" key="3">
    <source>
        <dbReference type="ARBA" id="ARBA00004964"/>
    </source>
</evidence>
<comment type="subunit">
    <text evidence="10">Monomer.</text>
</comment>
<dbReference type="InterPro" id="IPR054169">
    <property type="entry name" value="GlgB_N"/>
</dbReference>
<comment type="similarity">
    <text evidence="4 10">Belongs to the glycosyl hydrolase 13 family. GlgB subfamily.</text>
</comment>
<protein>
    <recommendedName>
        <fullName evidence="10">1,4-alpha-glucan branching enzyme GlgB</fullName>
        <ecNumber evidence="10">2.4.1.18</ecNumber>
    </recommendedName>
    <alternativeName>
        <fullName evidence="10">1,4-alpha-D-glucan:1,4-alpha-D-glucan 6-glucosyl-transferase</fullName>
    </alternativeName>
    <alternativeName>
        <fullName evidence="10">Alpha-(1-&gt;4)-glucan branching enzyme</fullName>
    </alternativeName>
    <alternativeName>
        <fullName evidence="10">Glycogen branching enzyme</fullName>
        <shortName evidence="10">BE</shortName>
    </alternativeName>
</protein>
<dbReference type="CDD" id="cd11322">
    <property type="entry name" value="AmyAc_Glg_BE"/>
    <property type="match status" value="1"/>
</dbReference>
<dbReference type="Pfam" id="PF00128">
    <property type="entry name" value="Alpha-amylase"/>
    <property type="match status" value="1"/>
</dbReference>
<dbReference type="InterPro" id="IPR013780">
    <property type="entry name" value="Glyco_hydro_b"/>
</dbReference>
<evidence type="ECO:0000256" key="5">
    <source>
        <dbReference type="ARBA" id="ARBA00022600"/>
    </source>
</evidence>
<dbReference type="EMBL" id="MWBQ01000058">
    <property type="protein sequence ID" value="OQA59159.1"/>
    <property type="molecule type" value="Genomic_DNA"/>
</dbReference>
<dbReference type="Pfam" id="PF02922">
    <property type="entry name" value="CBM_48"/>
    <property type="match status" value="1"/>
</dbReference>
<dbReference type="GO" id="GO:0005829">
    <property type="term" value="C:cytosol"/>
    <property type="evidence" value="ECO:0007669"/>
    <property type="project" value="TreeGrafter"/>
</dbReference>
<dbReference type="FunFam" id="3.20.20.80:FF:000003">
    <property type="entry name" value="1,4-alpha-glucan branching enzyme GlgB"/>
    <property type="match status" value="1"/>
</dbReference>
<comment type="function">
    <text evidence="2 10">Catalyzes the formation of the alpha-1,6-glucosidic linkages in glycogen by scission of a 1,4-alpha-linked oligosaccharide from growing alpha-1,4-glucan chains and the subsequent attachment of the oligosaccharide to the alpha-1,6 position.</text>
</comment>
<evidence type="ECO:0000256" key="11">
    <source>
        <dbReference type="PIRSR" id="PIRSR000463-1"/>
    </source>
</evidence>
<evidence type="ECO:0000256" key="10">
    <source>
        <dbReference type="HAMAP-Rule" id="MF_00685"/>
    </source>
</evidence>
<evidence type="ECO:0000256" key="1">
    <source>
        <dbReference type="ARBA" id="ARBA00000826"/>
    </source>
</evidence>
<keyword evidence="9 10" id="KW-0119">Carbohydrate metabolism</keyword>
<dbReference type="Gene3D" id="2.60.40.10">
    <property type="entry name" value="Immunoglobulins"/>
    <property type="match status" value="2"/>
</dbReference>
<dbReference type="SUPFAM" id="SSF51445">
    <property type="entry name" value="(Trans)glycosidases"/>
    <property type="match status" value="1"/>
</dbReference>
<dbReference type="FunFam" id="2.60.40.1180:FF:000002">
    <property type="entry name" value="1,4-alpha-glucan branching enzyme GlgB"/>
    <property type="match status" value="1"/>
</dbReference>
<dbReference type="PIRSF" id="PIRSF000463">
    <property type="entry name" value="GlgB"/>
    <property type="match status" value="1"/>
</dbReference>
<evidence type="ECO:0000259" key="12">
    <source>
        <dbReference type="SMART" id="SM00642"/>
    </source>
</evidence>
<dbReference type="FunFam" id="2.60.40.10:FF:000169">
    <property type="entry name" value="1,4-alpha-glucan branching enzyme GlgB"/>
    <property type="match status" value="1"/>
</dbReference>
<accession>A0A1V5SXA2</accession>
<dbReference type="Gene3D" id="2.60.40.1180">
    <property type="entry name" value="Golgi alpha-mannosidase II"/>
    <property type="match status" value="1"/>
</dbReference>
<evidence type="ECO:0000256" key="7">
    <source>
        <dbReference type="ARBA" id="ARBA00022679"/>
    </source>
</evidence>
<dbReference type="NCBIfam" id="NF003811">
    <property type="entry name" value="PRK05402.1"/>
    <property type="match status" value="1"/>
</dbReference>
<dbReference type="InterPro" id="IPR006407">
    <property type="entry name" value="GlgB"/>
</dbReference>
<dbReference type="GO" id="GO:0043169">
    <property type="term" value="F:cation binding"/>
    <property type="evidence" value="ECO:0007669"/>
    <property type="project" value="InterPro"/>
</dbReference>
<evidence type="ECO:0000256" key="2">
    <source>
        <dbReference type="ARBA" id="ARBA00002953"/>
    </source>
</evidence>
<dbReference type="NCBIfam" id="NF008967">
    <property type="entry name" value="PRK12313.1"/>
    <property type="match status" value="1"/>
</dbReference>
<dbReference type="PANTHER" id="PTHR43651:SF3">
    <property type="entry name" value="1,4-ALPHA-GLUCAN-BRANCHING ENZYME"/>
    <property type="match status" value="1"/>
</dbReference>
<dbReference type="Pfam" id="PF02806">
    <property type="entry name" value="Alpha-amylase_C"/>
    <property type="match status" value="1"/>
</dbReference>
<dbReference type="InterPro" id="IPR037439">
    <property type="entry name" value="Branching_enzy"/>
</dbReference>
<feature type="domain" description="Glycosyl hydrolase family 13 catalytic" evidence="12">
    <location>
        <begin position="253"/>
        <end position="613"/>
    </location>
</feature>
<evidence type="ECO:0000313" key="13">
    <source>
        <dbReference type="EMBL" id="OQA59159.1"/>
    </source>
</evidence>
<dbReference type="SUPFAM" id="SSF81296">
    <property type="entry name" value="E set domains"/>
    <property type="match status" value="2"/>
</dbReference>
<evidence type="ECO:0000256" key="6">
    <source>
        <dbReference type="ARBA" id="ARBA00022676"/>
    </source>
</evidence>
<dbReference type="InterPro" id="IPR004193">
    <property type="entry name" value="Glyco_hydro_13_N"/>
</dbReference>
<proteinExistence type="inferred from homology"/>
<dbReference type="GO" id="GO:0003844">
    <property type="term" value="F:1,4-alpha-glucan branching enzyme activity"/>
    <property type="evidence" value="ECO:0007669"/>
    <property type="project" value="UniProtKB-UniRule"/>
</dbReference>
<dbReference type="HAMAP" id="MF_00685">
    <property type="entry name" value="GlgB"/>
    <property type="match status" value="1"/>
</dbReference>
<dbReference type="NCBIfam" id="TIGR01515">
    <property type="entry name" value="branching_enzym"/>
    <property type="match status" value="1"/>
</dbReference>
<evidence type="ECO:0000256" key="4">
    <source>
        <dbReference type="ARBA" id="ARBA00009000"/>
    </source>
</evidence>
<dbReference type="InterPro" id="IPR006047">
    <property type="entry name" value="GH13_cat_dom"/>
</dbReference>
<dbReference type="PANTHER" id="PTHR43651">
    <property type="entry name" value="1,4-ALPHA-GLUCAN-BRANCHING ENZYME"/>
    <property type="match status" value="1"/>
</dbReference>
<keyword evidence="7 10" id="KW-0808">Transferase</keyword>
<comment type="catalytic activity">
    <reaction evidence="1 10">
        <text>Transfers a segment of a (1-&gt;4)-alpha-D-glucan chain to a primary hydroxy group in a similar glucan chain.</text>
        <dbReference type="EC" id="2.4.1.18"/>
    </reaction>
</comment>
<dbReference type="InterPro" id="IPR014756">
    <property type="entry name" value="Ig_E-set"/>
</dbReference>
<dbReference type="Proteomes" id="UP000485569">
    <property type="component" value="Unassembled WGS sequence"/>
</dbReference>
<comment type="caution">
    <text evidence="13">The sequence shown here is derived from an EMBL/GenBank/DDBJ whole genome shotgun (WGS) entry which is preliminary data.</text>
</comment>
<dbReference type="InterPro" id="IPR017853">
    <property type="entry name" value="GH"/>
</dbReference>
<dbReference type="InterPro" id="IPR013783">
    <property type="entry name" value="Ig-like_fold"/>
</dbReference>
<dbReference type="GO" id="GO:0005978">
    <property type="term" value="P:glycogen biosynthetic process"/>
    <property type="evidence" value="ECO:0007669"/>
    <property type="project" value="UniProtKB-UniRule"/>
</dbReference>
<dbReference type="SMART" id="SM00642">
    <property type="entry name" value="Aamy"/>
    <property type="match status" value="1"/>
</dbReference>
<dbReference type="InterPro" id="IPR044143">
    <property type="entry name" value="GlgB_N_E_set_prok"/>
</dbReference>
<evidence type="ECO:0000256" key="9">
    <source>
        <dbReference type="ARBA" id="ARBA00023277"/>
    </source>
</evidence>
<dbReference type="SUPFAM" id="SSF51011">
    <property type="entry name" value="Glycosyl hydrolase domain"/>
    <property type="match status" value="1"/>
</dbReference>
<keyword evidence="6 10" id="KW-0328">Glycosyltransferase</keyword>
<dbReference type="Pfam" id="PF22019">
    <property type="entry name" value="GlgB_N"/>
    <property type="match status" value="1"/>
</dbReference>
<evidence type="ECO:0000256" key="8">
    <source>
        <dbReference type="ARBA" id="ARBA00023056"/>
    </source>
</evidence>
<comment type="pathway">
    <text evidence="3 10">Glycan biosynthesis; glycogen biosynthesis.</text>
</comment>
<feature type="active site" description="Proton donor" evidence="10 11">
    <location>
        <position position="463"/>
    </location>
</feature>
<gene>
    <name evidence="10 13" type="primary">glgB</name>
    <name evidence="13" type="ORF">BWY41_00905</name>
</gene>
<keyword evidence="5 10" id="KW-0321">Glycogen metabolism</keyword>
<dbReference type="CDD" id="cd02855">
    <property type="entry name" value="E_set_GBE_prok_N"/>
    <property type="match status" value="1"/>
</dbReference>
<feature type="active site" description="Nucleophile" evidence="10 11">
    <location>
        <position position="410"/>
    </location>
</feature>
<name>A0A1V5SXA2_9BACT</name>